<dbReference type="Proteomes" id="UP001153076">
    <property type="component" value="Unassembled WGS sequence"/>
</dbReference>
<keyword evidence="3" id="KW-1185">Reference proteome</keyword>
<organism evidence="2 3">
    <name type="scientific">Carnegiea gigantea</name>
    <dbReference type="NCBI Taxonomy" id="171969"/>
    <lineage>
        <taxon>Eukaryota</taxon>
        <taxon>Viridiplantae</taxon>
        <taxon>Streptophyta</taxon>
        <taxon>Embryophyta</taxon>
        <taxon>Tracheophyta</taxon>
        <taxon>Spermatophyta</taxon>
        <taxon>Magnoliopsida</taxon>
        <taxon>eudicotyledons</taxon>
        <taxon>Gunneridae</taxon>
        <taxon>Pentapetalae</taxon>
        <taxon>Caryophyllales</taxon>
        <taxon>Cactineae</taxon>
        <taxon>Cactaceae</taxon>
        <taxon>Cactoideae</taxon>
        <taxon>Echinocereeae</taxon>
        <taxon>Carnegiea</taxon>
    </lineage>
</organism>
<dbReference type="AlphaFoldDB" id="A0A9Q1GMX0"/>
<feature type="region of interest" description="Disordered" evidence="1">
    <location>
        <begin position="13"/>
        <end position="32"/>
    </location>
</feature>
<sequence length="223" mass="23989">MAEIPVPSCFGISSPTLQPSTPQPASAMSPLPLSTTVSSSSALILSSGVSVASPSQSPLTVPSLHSVVLQPLSVSALSSYSFYLNNFSHLVHNSHTSLPLYDPTGLQVQPPPFTFRRLGYSQLETIADSLVAVNSPVPSSDLVYYTLLGLGWEYETLVTTLTHVPMHLTTDDLRPRLLLQQQRLKAFKDNDESFVSHPALAVHSTTGPPSLFQDATSQRPHQG</sequence>
<dbReference type="PANTHER" id="PTHR47481:SF37">
    <property type="entry name" value="RETROTRANSPOSON GAG DOMAIN-CONTAINING PROTEIN"/>
    <property type="match status" value="1"/>
</dbReference>
<dbReference type="OrthoDB" id="1845088at2759"/>
<gene>
    <name evidence="2" type="ORF">Cgig2_018424</name>
</gene>
<protein>
    <submittedName>
        <fullName evidence="2">Uncharacterized protein</fullName>
    </submittedName>
</protein>
<evidence type="ECO:0000256" key="1">
    <source>
        <dbReference type="SAM" id="MobiDB-lite"/>
    </source>
</evidence>
<dbReference type="EMBL" id="JAKOGI010002706">
    <property type="protein sequence ID" value="KAJ8421478.1"/>
    <property type="molecule type" value="Genomic_DNA"/>
</dbReference>
<evidence type="ECO:0000313" key="2">
    <source>
        <dbReference type="EMBL" id="KAJ8421478.1"/>
    </source>
</evidence>
<name>A0A9Q1GMX0_9CARY</name>
<reference evidence="2" key="1">
    <citation type="submission" date="2022-04" db="EMBL/GenBank/DDBJ databases">
        <title>Carnegiea gigantea Genome sequencing and assembly v2.</title>
        <authorList>
            <person name="Copetti D."/>
            <person name="Sanderson M.J."/>
            <person name="Burquez A."/>
            <person name="Wojciechowski M.F."/>
        </authorList>
    </citation>
    <scope>NUCLEOTIDE SEQUENCE</scope>
    <source>
        <strain evidence="2">SGP5-SGP5p</strain>
        <tissue evidence="2">Aerial part</tissue>
    </source>
</reference>
<proteinExistence type="predicted"/>
<dbReference type="PANTHER" id="PTHR47481">
    <property type="match status" value="1"/>
</dbReference>
<accession>A0A9Q1GMX0</accession>
<comment type="caution">
    <text evidence="2">The sequence shown here is derived from an EMBL/GenBank/DDBJ whole genome shotgun (WGS) entry which is preliminary data.</text>
</comment>
<evidence type="ECO:0000313" key="3">
    <source>
        <dbReference type="Proteomes" id="UP001153076"/>
    </source>
</evidence>